<dbReference type="EMBL" id="GL379855">
    <property type="protein sequence ID" value="EGT56287.1"/>
    <property type="molecule type" value="Genomic_DNA"/>
</dbReference>
<dbReference type="Proteomes" id="UP000008068">
    <property type="component" value="Unassembled WGS sequence"/>
</dbReference>
<keyword evidence="2" id="KW-1185">Reference proteome</keyword>
<dbReference type="AlphaFoldDB" id="G0NAG4"/>
<dbReference type="InParanoid" id="G0NAG4"/>
<protein>
    <submittedName>
        <fullName evidence="1">Uncharacterized protein</fullName>
    </submittedName>
</protein>
<evidence type="ECO:0000313" key="2">
    <source>
        <dbReference type="Proteomes" id="UP000008068"/>
    </source>
</evidence>
<proteinExistence type="predicted"/>
<organism evidence="2">
    <name type="scientific">Caenorhabditis brenneri</name>
    <name type="common">Nematode worm</name>
    <dbReference type="NCBI Taxonomy" id="135651"/>
    <lineage>
        <taxon>Eukaryota</taxon>
        <taxon>Metazoa</taxon>
        <taxon>Ecdysozoa</taxon>
        <taxon>Nematoda</taxon>
        <taxon>Chromadorea</taxon>
        <taxon>Rhabditida</taxon>
        <taxon>Rhabditina</taxon>
        <taxon>Rhabditomorpha</taxon>
        <taxon>Rhabditoidea</taxon>
        <taxon>Rhabditidae</taxon>
        <taxon>Peloderinae</taxon>
        <taxon>Caenorhabditis</taxon>
    </lineage>
</organism>
<accession>G0NAG4</accession>
<sequence length="68" mass="7323">MPSPPLRLPTETVSLQLSSNSSFFFSSSSHLCDMATNKPEVTCGIIGVPAPEAPAPSHFEIFAFSRRV</sequence>
<evidence type="ECO:0000313" key="1">
    <source>
        <dbReference type="EMBL" id="EGT56287.1"/>
    </source>
</evidence>
<dbReference type="HOGENOM" id="CLU_2796234_0_0_1"/>
<name>G0NAG4_CAEBE</name>
<gene>
    <name evidence="1" type="ORF">CAEBREN_14833</name>
</gene>
<reference evidence="2" key="1">
    <citation type="submission" date="2011-07" db="EMBL/GenBank/DDBJ databases">
        <authorList>
            <consortium name="Caenorhabditis brenneri Sequencing and Analysis Consortium"/>
            <person name="Wilson R.K."/>
        </authorList>
    </citation>
    <scope>NUCLEOTIDE SEQUENCE [LARGE SCALE GENOMIC DNA]</scope>
    <source>
        <strain evidence="2">PB2801</strain>
    </source>
</reference>